<comment type="caution">
    <text evidence="1">The sequence shown here is derived from an EMBL/GenBank/DDBJ whole genome shotgun (WGS) entry which is preliminary data.</text>
</comment>
<gene>
    <name evidence="1" type="ORF">EWM57_12220</name>
</gene>
<proteinExistence type="predicted"/>
<sequence length="98" mass="10992">MSSKVGPTQEDSAFMLVQDNGQPRISSLSSAIQTQITKQEMVGDTLLVTYKRGAFLGRTRSWTRSRVPLNEQTTTVQCANRRFRVVKTDQGFALEPLK</sequence>
<organism evidence="1 2">
    <name type="scientific">Hymenobacter persicinus</name>
    <dbReference type="NCBI Taxonomy" id="2025506"/>
    <lineage>
        <taxon>Bacteria</taxon>
        <taxon>Pseudomonadati</taxon>
        <taxon>Bacteroidota</taxon>
        <taxon>Cytophagia</taxon>
        <taxon>Cytophagales</taxon>
        <taxon>Hymenobacteraceae</taxon>
        <taxon>Hymenobacter</taxon>
    </lineage>
</organism>
<dbReference type="AlphaFoldDB" id="A0A4Q5LAG8"/>
<dbReference type="Proteomes" id="UP000294155">
    <property type="component" value="Unassembled WGS sequence"/>
</dbReference>
<keyword evidence="2" id="KW-1185">Reference proteome</keyword>
<name>A0A4Q5LAG8_9BACT</name>
<reference evidence="1 2" key="1">
    <citation type="submission" date="2019-02" db="EMBL/GenBank/DDBJ databases">
        <title>Bacterial novel species isolated from soil.</title>
        <authorList>
            <person name="Jung H.-Y."/>
        </authorList>
    </citation>
    <scope>NUCLEOTIDE SEQUENCE [LARGE SCALE GENOMIC DNA]</scope>
    <source>
        <strain evidence="1 2">1-3-3-3</strain>
    </source>
</reference>
<protein>
    <submittedName>
        <fullName evidence="1">Uncharacterized protein</fullName>
    </submittedName>
</protein>
<evidence type="ECO:0000313" key="1">
    <source>
        <dbReference type="EMBL" id="RYU78942.1"/>
    </source>
</evidence>
<evidence type="ECO:0000313" key="2">
    <source>
        <dbReference type="Proteomes" id="UP000294155"/>
    </source>
</evidence>
<dbReference type="OrthoDB" id="886678at2"/>
<accession>A0A4Q5LAG8</accession>
<dbReference type="RefSeq" id="WP_129921435.1">
    <property type="nucleotide sequence ID" value="NZ_SEWE01000023.1"/>
</dbReference>
<dbReference type="EMBL" id="SEWE01000023">
    <property type="protein sequence ID" value="RYU78942.1"/>
    <property type="molecule type" value="Genomic_DNA"/>
</dbReference>